<name>A0A5J4VH63_9EUKA</name>
<reference evidence="2 3" key="1">
    <citation type="submission" date="2019-03" db="EMBL/GenBank/DDBJ databases">
        <title>Single cell metagenomics reveals metabolic interactions within the superorganism composed of flagellate Streblomastix strix and complex community of Bacteroidetes bacteria on its surface.</title>
        <authorList>
            <person name="Treitli S.C."/>
            <person name="Kolisko M."/>
            <person name="Husnik F."/>
            <person name="Keeling P."/>
            <person name="Hampl V."/>
        </authorList>
    </citation>
    <scope>NUCLEOTIDE SEQUENCE [LARGE SCALE GENOMIC DNA]</scope>
    <source>
        <strain evidence="2">ST1C</strain>
    </source>
</reference>
<comment type="caution">
    <text evidence="2">The sequence shown here is derived from an EMBL/GenBank/DDBJ whole genome shotgun (WGS) entry which is preliminary data.</text>
</comment>
<organism evidence="2 3">
    <name type="scientific">Streblomastix strix</name>
    <dbReference type="NCBI Taxonomy" id="222440"/>
    <lineage>
        <taxon>Eukaryota</taxon>
        <taxon>Metamonada</taxon>
        <taxon>Preaxostyla</taxon>
        <taxon>Oxymonadida</taxon>
        <taxon>Streblomastigidae</taxon>
        <taxon>Streblomastix</taxon>
    </lineage>
</organism>
<dbReference type="Proteomes" id="UP000324800">
    <property type="component" value="Unassembled WGS sequence"/>
</dbReference>
<evidence type="ECO:0000313" key="2">
    <source>
        <dbReference type="EMBL" id="KAA6381774.1"/>
    </source>
</evidence>
<evidence type="ECO:0000256" key="1">
    <source>
        <dbReference type="SAM" id="MobiDB-lite"/>
    </source>
</evidence>
<proteinExistence type="predicted"/>
<accession>A0A5J4VH63</accession>
<sequence length="226" mass="26155">FSSRSEENRQVVLTTENTNTDSTYFVNIKQDNRRTKQVKYPGLLLGEERSIHSPMGKQTRGQIRGNTKGRGRGRMVERIFQTMEGRDLLDPPTNSEDWKSPERLGEVQTKVNHDSTMVVWSNMVHVLTNRQQQIPYSWRELSDSKPGEVDDKDEGHATTRKNRGIPHVQRVDQGRRILIEFLDNINMTRETQKNDNKGIEIQHSKEIYVNNGSVGGLDERKELRNL</sequence>
<feature type="compositionally biased region" description="Basic and acidic residues" evidence="1">
    <location>
        <begin position="140"/>
        <end position="157"/>
    </location>
</feature>
<feature type="region of interest" description="Disordered" evidence="1">
    <location>
        <begin position="140"/>
        <end position="161"/>
    </location>
</feature>
<dbReference type="AlphaFoldDB" id="A0A5J4VH63"/>
<evidence type="ECO:0000313" key="3">
    <source>
        <dbReference type="Proteomes" id="UP000324800"/>
    </source>
</evidence>
<feature type="non-terminal residue" evidence="2">
    <location>
        <position position="1"/>
    </location>
</feature>
<dbReference type="EMBL" id="SNRW01007135">
    <property type="protein sequence ID" value="KAA6381774.1"/>
    <property type="molecule type" value="Genomic_DNA"/>
</dbReference>
<gene>
    <name evidence="2" type="ORF">EZS28_022698</name>
</gene>
<protein>
    <submittedName>
        <fullName evidence="2">Uncharacterized protein</fullName>
    </submittedName>
</protein>